<reference evidence="3" key="1">
    <citation type="submission" date="2023-04" db="EMBL/GenBank/DDBJ databases">
        <title>Ambrosiozyma monospora NBRC 1965.</title>
        <authorList>
            <person name="Ichikawa N."/>
            <person name="Sato H."/>
            <person name="Tonouchi N."/>
        </authorList>
    </citation>
    <scope>NUCLEOTIDE SEQUENCE</scope>
    <source>
        <strain evidence="3">NBRC 1965</strain>
    </source>
</reference>
<keyword evidence="4" id="KW-1185">Reference proteome</keyword>
<comment type="caution">
    <text evidence="3">The sequence shown here is derived from an EMBL/GenBank/DDBJ whole genome shotgun (WGS) entry which is preliminary data.</text>
</comment>
<feature type="chain" id="PRO_5040840589" evidence="2">
    <location>
        <begin position="20"/>
        <end position="173"/>
    </location>
</feature>
<keyword evidence="1" id="KW-0472">Membrane</keyword>
<dbReference type="Proteomes" id="UP001165063">
    <property type="component" value="Unassembled WGS sequence"/>
</dbReference>
<keyword evidence="1" id="KW-1133">Transmembrane helix</keyword>
<keyword evidence="2" id="KW-0732">Signal</keyword>
<accession>A0A9W7DPD4</accession>
<sequence>MKFSTIYVSIALLSASVQAAPKAEPDILVDVTAAAAQGVNDATSAVAGAVTTASSAIDGADQTASKIGEALTSTSSGAANAKVVGNSAPMLMSGAFAMGAMLLYCKLLFFNHPFGIFLRLSLFIVWFSNLGFLQFTGRLYGNSVLNSYICFQIINYFDVFQNSIFSCKLAAAS</sequence>
<feature type="signal peptide" evidence="2">
    <location>
        <begin position="1"/>
        <end position="19"/>
    </location>
</feature>
<evidence type="ECO:0000256" key="1">
    <source>
        <dbReference type="SAM" id="Phobius"/>
    </source>
</evidence>
<keyword evidence="1" id="KW-0812">Transmembrane</keyword>
<evidence type="ECO:0000313" key="3">
    <source>
        <dbReference type="EMBL" id="GMG56427.1"/>
    </source>
</evidence>
<organism evidence="3 4">
    <name type="scientific">Ambrosiozyma monospora</name>
    <name type="common">Yeast</name>
    <name type="synonym">Endomycopsis monosporus</name>
    <dbReference type="NCBI Taxonomy" id="43982"/>
    <lineage>
        <taxon>Eukaryota</taxon>
        <taxon>Fungi</taxon>
        <taxon>Dikarya</taxon>
        <taxon>Ascomycota</taxon>
        <taxon>Saccharomycotina</taxon>
        <taxon>Pichiomycetes</taxon>
        <taxon>Pichiales</taxon>
        <taxon>Pichiaceae</taxon>
        <taxon>Ambrosiozyma</taxon>
    </lineage>
</organism>
<feature type="transmembrane region" description="Helical" evidence="1">
    <location>
        <begin position="116"/>
        <end position="135"/>
    </location>
</feature>
<dbReference type="EMBL" id="BSXU01007594">
    <property type="protein sequence ID" value="GMG56427.1"/>
    <property type="molecule type" value="Genomic_DNA"/>
</dbReference>
<evidence type="ECO:0000256" key="2">
    <source>
        <dbReference type="SAM" id="SignalP"/>
    </source>
</evidence>
<gene>
    <name evidence="3" type="ORF">Amon01_000849400</name>
</gene>
<dbReference type="AlphaFoldDB" id="A0A9W7DPD4"/>
<evidence type="ECO:0000313" key="4">
    <source>
        <dbReference type="Proteomes" id="UP001165063"/>
    </source>
</evidence>
<feature type="transmembrane region" description="Helical" evidence="1">
    <location>
        <begin position="90"/>
        <end position="109"/>
    </location>
</feature>
<name>A0A9W7DPD4_AMBMO</name>
<proteinExistence type="predicted"/>
<protein>
    <submittedName>
        <fullName evidence="3">Unnamed protein product</fullName>
    </submittedName>
</protein>
<dbReference type="OrthoDB" id="4095724at2759"/>